<dbReference type="OrthoDB" id="7471761at2759"/>
<evidence type="ECO:0000256" key="1">
    <source>
        <dbReference type="SAM" id="SignalP"/>
    </source>
</evidence>
<dbReference type="EMBL" id="CADEBC010000473">
    <property type="protein sequence ID" value="CAB3231642.1"/>
    <property type="molecule type" value="Genomic_DNA"/>
</dbReference>
<protein>
    <submittedName>
        <fullName evidence="2">Uncharacterized protein</fullName>
    </submittedName>
</protein>
<keyword evidence="4" id="KW-1185">Reference proteome</keyword>
<gene>
    <name evidence="2" type="ORF">APLA_LOCUS4512</name>
    <name evidence="3" type="ORF">APLA_LOCUS6850</name>
</gene>
<evidence type="ECO:0000313" key="3">
    <source>
        <dbReference type="EMBL" id="CAB3234972.1"/>
    </source>
</evidence>
<accession>A0A8S0ZDY9</accession>
<keyword evidence="1" id="KW-0732">Signal</keyword>
<comment type="caution">
    <text evidence="2">The sequence shown here is derived from an EMBL/GenBank/DDBJ whole genome shotgun (WGS) entry which is preliminary data.</text>
</comment>
<reference evidence="4 5" key="1">
    <citation type="submission" date="2020-04" db="EMBL/GenBank/DDBJ databases">
        <authorList>
            <person name="Wallbank WR R."/>
            <person name="Pardo Diaz C."/>
            <person name="Kozak K."/>
            <person name="Martin S."/>
            <person name="Jiggins C."/>
            <person name="Moest M."/>
            <person name="Warren A I."/>
            <person name="Byers J.R.P. K."/>
            <person name="Montejo-Kovacevich G."/>
            <person name="Yen C E."/>
        </authorList>
    </citation>
    <scope>NUCLEOTIDE SEQUENCE [LARGE SCALE GENOMIC DNA]</scope>
</reference>
<dbReference type="EMBL" id="CADEBD010000297">
    <property type="protein sequence ID" value="CAB3234972.1"/>
    <property type="molecule type" value="Genomic_DNA"/>
</dbReference>
<proteinExistence type="predicted"/>
<sequence length="87" mass="10039">MFVKVLALCLVLGICLAHPIEDVKLPVPIDVPPPNAQGVPVKPLNADSSDLKTDPSTWWHSSWYHTSPVYYYYHAPRPAYTYWHHYY</sequence>
<dbReference type="Proteomes" id="UP000494256">
    <property type="component" value="Unassembled WGS sequence"/>
</dbReference>
<dbReference type="AlphaFoldDB" id="A0A8S0ZDY9"/>
<evidence type="ECO:0000313" key="4">
    <source>
        <dbReference type="Proteomes" id="UP000494106"/>
    </source>
</evidence>
<evidence type="ECO:0000313" key="2">
    <source>
        <dbReference type="EMBL" id="CAB3231642.1"/>
    </source>
</evidence>
<evidence type="ECO:0000313" key="5">
    <source>
        <dbReference type="Proteomes" id="UP000494256"/>
    </source>
</evidence>
<feature type="chain" id="PRO_5036272929" evidence="1">
    <location>
        <begin position="18"/>
        <end position="87"/>
    </location>
</feature>
<dbReference type="Proteomes" id="UP000494106">
    <property type="component" value="Unassembled WGS sequence"/>
</dbReference>
<feature type="signal peptide" evidence="1">
    <location>
        <begin position="1"/>
        <end position="17"/>
    </location>
</feature>
<name>A0A8S0ZDY9_ARCPL</name>
<organism evidence="2 4">
    <name type="scientific">Arctia plantaginis</name>
    <name type="common">Wood tiger moth</name>
    <name type="synonym">Phalaena plantaginis</name>
    <dbReference type="NCBI Taxonomy" id="874455"/>
    <lineage>
        <taxon>Eukaryota</taxon>
        <taxon>Metazoa</taxon>
        <taxon>Ecdysozoa</taxon>
        <taxon>Arthropoda</taxon>
        <taxon>Hexapoda</taxon>
        <taxon>Insecta</taxon>
        <taxon>Pterygota</taxon>
        <taxon>Neoptera</taxon>
        <taxon>Endopterygota</taxon>
        <taxon>Lepidoptera</taxon>
        <taxon>Glossata</taxon>
        <taxon>Ditrysia</taxon>
        <taxon>Noctuoidea</taxon>
        <taxon>Erebidae</taxon>
        <taxon>Arctiinae</taxon>
        <taxon>Arctia</taxon>
    </lineage>
</organism>